<keyword evidence="3" id="KW-1185">Reference proteome</keyword>
<dbReference type="AlphaFoldDB" id="A0A4C1V7T1"/>
<proteinExistence type="predicted"/>
<comment type="caution">
    <text evidence="2">The sequence shown here is derived from an EMBL/GenBank/DDBJ whole genome shotgun (WGS) entry which is preliminary data.</text>
</comment>
<evidence type="ECO:0000313" key="2">
    <source>
        <dbReference type="EMBL" id="GBP34536.1"/>
    </source>
</evidence>
<feature type="compositionally biased region" description="Polar residues" evidence="1">
    <location>
        <begin position="36"/>
        <end position="50"/>
    </location>
</feature>
<gene>
    <name evidence="2" type="ORF">EVAR_29933_1</name>
</gene>
<protein>
    <submittedName>
        <fullName evidence="2">Uncharacterized protein</fullName>
    </submittedName>
</protein>
<organism evidence="2 3">
    <name type="scientific">Eumeta variegata</name>
    <name type="common">Bagworm moth</name>
    <name type="synonym">Eumeta japonica</name>
    <dbReference type="NCBI Taxonomy" id="151549"/>
    <lineage>
        <taxon>Eukaryota</taxon>
        <taxon>Metazoa</taxon>
        <taxon>Ecdysozoa</taxon>
        <taxon>Arthropoda</taxon>
        <taxon>Hexapoda</taxon>
        <taxon>Insecta</taxon>
        <taxon>Pterygota</taxon>
        <taxon>Neoptera</taxon>
        <taxon>Endopterygota</taxon>
        <taxon>Lepidoptera</taxon>
        <taxon>Glossata</taxon>
        <taxon>Ditrysia</taxon>
        <taxon>Tineoidea</taxon>
        <taxon>Psychidae</taxon>
        <taxon>Oiketicinae</taxon>
        <taxon>Eumeta</taxon>
    </lineage>
</organism>
<name>A0A4C1V7T1_EUMVA</name>
<evidence type="ECO:0000313" key="3">
    <source>
        <dbReference type="Proteomes" id="UP000299102"/>
    </source>
</evidence>
<accession>A0A4C1V7T1</accession>
<reference evidence="2 3" key="1">
    <citation type="journal article" date="2019" name="Commun. Biol.">
        <title>The bagworm genome reveals a unique fibroin gene that provides high tensile strength.</title>
        <authorList>
            <person name="Kono N."/>
            <person name="Nakamura H."/>
            <person name="Ohtoshi R."/>
            <person name="Tomita M."/>
            <person name="Numata K."/>
            <person name="Arakawa K."/>
        </authorList>
    </citation>
    <scope>NUCLEOTIDE SEQUENCE [LARGE SCALE GENOMIC DNA]</scope>
</reference>
<feature type="region of interest" description="Disordered" evidence="1">
    <location>
        <begin position="1"/>
        <end position="50"/>
    </location>
</feature>
<sequence>MGVRRDNKTQLSRAPAPRRSAGDRDKRSRALHSRIDQPNQMRQPQKTDLSCKDSQYTFRTAADSGTGAQLKCVICCSGAECSCRDLHKPTQFGVSACSCYEKDFLLVLRF</sequence>
<dbReference type="EMBL" id="BGZK01000289">
    <property type="protein sequence ID" value="GBP34536.1"/>
    <property type="molecule type" value="Genomic_DNA"/>
</dbReference>
<evidence type="ECO:0000256" key="1">
    <source>
        <dbReference type="SAM" id="MobiDB-lite"/>
    </source>
</evidence>
<dbReference type="Proteomes" id="UP000299102">
    <property type="component" value="Unassembled WGS sequence"/>
</dbReference>